<dbReference type="Pfam" id="PF18598">
    <property type="entry name" value="TetR_C_36"/>
    <property type="match status" value="1"/>
</dbReference>
<dbReference type="KEGG" id="acab:QRX50_02565"/>
<protein>
    <submittedName>
        <fullName evidence="2">QsdR family transcriptional regulator</fullName>
    </submittedName>
</protein>
<name>A0A9Y2MSM1_9PSEU</name>
<dbReference type="SUPFAM" id="SSF46689">
    <property type="entry name" value="Homeodomain-like"/>
    <property type="match status" value="1"/>
</dbReference>
<dbReference type="Proteomes" id="UP001236014">
    <property type="component" value="Chromosome"/>
</dbReference>
<gene>
    <name evidence="2" type="ORF">QRX50_02565</name>
</gene>
<feature type="domain" description="QsdR TetR regulatory C-terminal" evidence="1">
    <location>
        <begin position="75"/>
        <end position="177"/>
    </location>
</feature>
<dbReference type="InterPro" id="IPR009057">
    <property type="entry name" value="Homeodomain-like_sf"/>
</dbReference>
<dbReference type="InterPro" id="IPR041485">
    <property type="entry name" value="TetR_C_36"/>
</dbReference>
<organism evidence="2 3">
    <name type="scientific">Amycolatopsis carbonis</name>
    <dbReference type="NCBI Taxonomy" id="715471"/>
    <lineage>
        <taxon>Bacteria</taxon>
        <taxon>Bacillati</taxon>
        <taxon>Actinomycetota</taxon>
        <taxon>Actinomycetes</taxon>
        <taxon>Pseudonocardiales</taxon>
        <taxon>Pseudonocardiaceae</taxon>
        <taxon>Amycolatopsis</taxon>
    </lineage>
</organism>
<reference evidence="2 3" key="1">
    <citation type="submission" date="2023-06" db="EMBL/GenBank/DDBJ databases">
        <authorList>
            <person name="Oyuntsetseg B."/>
            <person name="Kim S.B."/>
        </authorList>
    </citation>
    <scope>NUCLEOTIDE SEQUENCE [LARGE SCALE GENOMIC DNA]</scope>
    <source>
        <strain evidence="2 3">2-15</strain>
    </source>
</reference>
<dbReference type="RefSeq" id="WP_285970387.1">
    <property type="nucleotide sequence ID" value="NZ_CP127294.1"/>
</dbReference>
<evidence type="ECO:0000313" key="3">
    <source>
        <dbReference type="Proteomes" id="UP001236014"/>
    </source>
</evidence>
<accession>A0A9Y2MSM1</accession>
<dbReference type="Gene3D" id="1.10.357.10">
    <property type="entry name" value="Tetracycline Repressor, domain 2"/>
    <property type="match status" value="1"/>
</dbReference>
<evidence type="ECO:0000259" key="1">
    <source>
        <dbReference type="Pfam" id="PF18598"/>
    </source>
</evidence>
<dbReference type="EMBL" id="CP127294">
    <property type="protein sequence ID" value="WIX79705.1"/>
    <property type="molecule type" value="Genomic_DNA"/>
</dbReference>
<keyword evidence="3" id="KW-1185">Reference proteome</keyword>
<proteinExistence type="predicted"/>
<dbReference type="AlphaFoldDB" id="A0A9Y2MSM1"/>
<sequence>MAGPPSTDDVVRAATDAYLRGRTIDMSALATELGLSRATLYRRVGNHEQLLGRVLADSTERTYLAIEAAVTGPPGLARTLAVVERFMRTVVTLAPLKDLARRDPALFAKVIMSPGEVESRAARLFTELLDRNGLHFDAPTAAVAQAVIRIGDSFMYSQLLGGEPRLDDAVQVIGLLLATAK</sequence>
<evidence type="ECO:0000313" key="2">
    <source>
        <dbReference type="EMBL" id="WIX79705.1"/>
    </source>
</evidence>